<feature type="chain" id="PRO_5040884506" evidence="1">
    <location>
        <begin position="23"/>
        <end position="192"/>
    </location>
</feature>
<proteinExistence type="predicted"/>
<dbReference type="EMBL" id="JANVFS010000006">
    <property type="protein sequence ID" value="KAJ4491636.1"/>
    <property type="molecule type" value="Genomic_DNA"/>
</dbReference>
<reference evidence="2" key="2">
    <citation type="journal article" date="2023" name="Proc. Natl. Acad. Sci. U.S.A.">
        <title>A global phylogenomic analysis of the shiitake genus Lentinula.</title>
        <authorList>
            <person name="Sierra-Patev S."/>
            <person name="Min B."/>
            <person name="Naranjo-Ortiz M."/>
            <person name="Looney B."/>
            <person name="Konkel Z."/>
            <person name="Slot J.C."/>
            <person name="Sakamoto Y."/>
            <person name="Steenwyk J.L."/>
            <person name="Rokas A."/>
            <person name="Carro J."/>
            <person name="Camarero S."/>
            <person name="Ferreira P."/>
            <person name="Molpeceres G."/>
            <person name="Ruiz-Duenas F.J."/>
            <person name="Serrano A."/>
            <person name="Henrissat B."/>
            <person name="Drula E."/>
            <person name="Hughes K.W."/>
            <person name="Mata J.L."/>
            <person name="Ishikawa N.K."/>
            <person name="Vargas-Isla R."/>
            <person name="Ushijima S."/>
            <person name="Smith C.A."/>
            <person name="Donoghue J."/>
            <person name="Ahrendt S."/>
            <person name="Andreopoulos W."/>
            <person name="He G."/>
            <person name="LaButti K."/>
            <person name="Lipzen A."/>
            <person name="Ng V."/>
            <person name="Riley R."/>
            <person name="Sandor L."/>
            <person name="Barry K."/>
            <person name="Martinez A.T."/>
            <person name="Xiao Y."/>
            <person name="Gibbons J.G."/>
            <person name="Terashima K."/>
            <person name="Grigoriev I.V."/>
            <person name="Hibbett D."/>
        </authorList>
    </citation>
    <scope>NUCLEOTIDE SEQUENCE</scope>
    <source>
        <strain evidence="2">Sp2 HRB7682 ss15</strain>
    </source>
</reference>
<reference evidence="2" key="1">
    <citation type="submission" date="2022-08" db="EMBL/GenBank/DDBJ databases">
        <authorList>
            <consortium name="DOE Joint Genome Institute"/>
            <person name="Min B."/>
            <person name="Riley R."/>
            <person name="Sierra-Patev S."/>
            <person name="Naranjo-Ortiz M."/>
            <person name="Looney B."/>
            <person name="Konkel Z."/>
            <person name="Slot J.C."/>
            <person name="Sakamoto Y."/>
            <person name="Steenwyk J.L."/>
            <person name="Rokas A."/>
            <person name="Carro J."/>
            <person name="Camarero S."/>
            <person name="Ferreira P."/>
            <person name="Molpeceres G."/>
            <person name="Ruiz-Duenas F.J."/>
            <person name="Serrano A."/>
            <person name="Henrissat B."/>
            <person name="Drula E."/>
            <person name="Hughes K.W."/>
            <person name="Mata J.L."/>
            <person name="Ishikawa N.K."/>
            <person name="Vargas-Isla R."/>
            <person name="Ushijima S."/>
            <person name="Smith C.A."/>
            <person name="Ahrendt S."/>
            <person name="Andreopoulos W."/>
            <person name="He G."/>
            <person name="Labutti K."/>
            <person name="Lipzen A."/>
            <person name="Ng V."/>
            <person name="Sandor L."/>
            <person name="Barry K."/>
            <person name="Martinez A.T."/>
            <person name="Xiao Y."/>
            <person name="Gibbons J.G."/>
            <person name="Terashima K."/>
            <person name="Hibbett D.S."/>
            <person name="Grigoriev I.V."/>
        </authorList>
    </citation>
    <scope>NUCLEOTIDE SEQUENCE</scope>
    <source>
        <strain evidence="2">Sp2 HRB7682 ss15</strain>
    </source>
</reference>
<sequence length="192" mass="21107">MLPRITTLSFFALLCLWVVALAVFASPLPAGGSAGPAPAPITAGPPRPPKVQVDLEVIIIHQDTPEEHVYLAIGDVALHAGVLRTQRVTEDSVLVPQKAYTPRIQMKTEASPKTTSIGKASFVSRKDREKVINEMINVKMPPFGQKGTCVDYIRIVLRNFKDRGIIVDSVLESYEKIYEEVPSRTQVVQDST</sequence>
<dbReference type="Proteomes" id="UP001150238">
    <property type="component" value="Unassembled WGS sequence"/>
</dbReference>
<name>A0A9W9DY66_9AGAR</name>
<feature type="signal peptide" evidence="1">
    <location>
        <begin position="1"/>
        <end position="22"/>
    </location>
</feature>
<accession>A0A9W9DY66</accession>
<gene>
    <name evidence="2" type="ORF">C8J55DRAFT_557199</name>
</gene>
<keyword evidence="1" id="KW-0732">Signal</keyword>
<protein>
    <submittedName>
        <fullName evidence="2">Uncharacterized protein</fullName>
    </submittedName>
</protein>
<evidence type="ECO:0000256" key="1">
    <source>
        <dbReference type="SAM" id="SignalP"/>
    </source>
</evidence>
<dbReference type="AlphaFoldDB" id="A0A9W9DY66"/>
<organism evidence="2 3">
    <name type="scientific">Lentinula lateritia</name>
    <dbReference type="NCBI Taxonomy" id="40482"/>
    <lineage>
        <taxon>Eukaryota</taxon>
        <taxon>Fungi</taxon>
        <taxon>Dikarya</taxon>
        <taxon>Basidiomycota</taxon>
        <taxon>Agaricomycotina</taxon>
        <taxon>Agaricomycetes</taxon>
        <taxon>Agaricomycetidae</taxon>
        <taxon>Agaricales</taxon>
        <taxon>Marasmiineae</taxon>
        <taxon>Omphalotaceae</taxon>
        <taxon>Lentinula</taxon>
    </lineage>
</organism>
<evidence type="ECO:0000313" key="2">
    <source>
        <dbReference type="EMBL" id="KAJ4491636.1"/>
    </source>
</evidence>
<comment type="caution">
    <text evidence="2">The sequence shown here is derived from an EMBL/GenBank/DDBJ whole genome shotgun (WGS) entry which is preliminary data.</text>
</comment>
<evidence type="ECO:0000313" key="3">
    <source>
        <dbReference type="Proteomes" id="UP001150238"/>
    </source>
</evidence>